<dbReference type="InterPro" id="IPR031139">
    <property type="entry name" value="RPGRIP1_fam"/>
</dbReference>
<feature type="compositionally biased region" description="Polar residues" evidence="1">
    <location>
        <begin position="507"/>
        <end position="522"/>
    </location>
</feature>
<reference evidence="2 3" key="1">
    <citation type="submission" date="2015-07" db="EMBL/GenBank/DDBJ databases">
        <title>The genome of Habropoda laboriosa.</title>
        <authorList>
            <person name="Pan H."/>
            <person name="Kapheim K."/>
        </authorList>
    </citation>
    <scope>NUCLEOTIDE SEQUENCE [LARGE SCALE GENOMIC DNA]</scope>
    <source>
        <strain evidence="2">0110345459</strain>
    </source>
</reference>
<dbReference type="GO" id="GO:1905515">
    <property type="term" value="P:non-motile cilium assembly"/>
    <property type="evidence" value="ECO:0007669"/>
    <property type="project" value="TreeGrafter"/>
</dbReference>
<dbReference type="OrthoDB" id="2133912at2759"/>
<dbReference type="AlphaFoldDB" id="A0A0L7R1Y9"/>
<dbReference type="GO" id="GO:0035869">
    <property type="term" value="C:ciliary transition zone"/>
    <property type="evidence" value="ECO:0007669"/>
    <property type="project" value="TreeGrafter"/>
</dbReference>
<accession>A0A0L7R1Y9</accession>
<sequence length="576" mass="65853">MADDPNRDILPVRDNCVDTCRSSIGLYIDPRERHIVAKLDRYQLEDRYLRLLEEVNHLKKLSNRQEDKIKRLATKLMRVTANPRPCAVALDVYEDKNKIIALELENCKLKDKISVLRNQLLSHTIGGRSSSRSRNPQARPSSGRITCRSENSRTRVSSCQCIAETGNDDSDAQNNLDKIEELEAEKKEMSNRIGELEKELSTCTAANQREKTAENVEYIRVWRQMKQLNDKLIAAENENESLNVQINDLKSMLEEKTKSNEEIRTELLTEKKRTAEMDEQMLKAKDSQLSLREKDERIKDLVNEVKILQQHNNELIDLSSKYGEVELENKELKKKVTRQLHDQENLKTAFNTEQANIVSLQTSNEQLFGKLQELQKNIDTLTTFQNQTEKQETSKETQISTKQTDMKKSAAADKHASYKDTAIQAEKCSKCCEALEKILQADIVNREIKCSKCCNDSLHQPSRIVKMMDNSSQTENNTVNSGNKKDQGSSIATPKKQKSKKEESPTVTQNVEAPTNTENSLTPETMLKLLEQAQINRFSQKKSTSNGVDHNEILDQNQRHRQVVSLEKLLFGDSAC</sequence>
<evidence type="ECO:0000256" key="1">
    <source>
        <dbReference type="SAM" id="MobiDB-lite"/>
    </source>
</evidence>
<gene>
    <name evidence="2" type="ORF">WH47_00347</name>
</gene>
<feature type="region of interest" description="Disordered" evidence="1">
    <location>
        <begin position="125"/>
        <end position="150"/>
    </location>
</feature>
<dbReference type="Proteomes" id="UP000053825">
    <property type="component" value="Unassembled WGS sequence"/>
</dbReference>
<feature type="region of interest" description="Disordered" evidence="1">
    <location>
        <begin position="469"/>
        <end position="522"/>
    </location>
</feature>
<dbReference type="PANTHER" id="PTHR14240">
    <property type="entry name" value="RETINITIS PIGMENTOSA GTPASE REGULATOR-INTERACTING PROTEIN"/>
    <property type="match status" value="1"/>
</dbReference>
<dbReference type="EMBL" id="KQ414667">
    <property type="protein sequence ID" value="KOC64844.1"/>
    <property type="molecule type" value="Genomic_DNA"/>
</dbReference>
<proteinExistence type="predicted"/>
<feature type="compositionally biased region" description="Basic and acidic residues" evidence="1">
    <location>
        <begin position="404"/>
        <end position="413"/>
    </location>
</feature>
<name>A0A0L7R1Y9_9HYME</name>
<keyword evidence="3" id="KW-1185">Reference proteome</keyword>
<dbReference type="STRING" id="597456.A0A0L7R1Y9"/>
<feature type="region of interest" description="Disordered" evidence="1">
    <location>
        <begin position="387"/>
        <end position="413"/>
    </location>
</feature>
<evidence type="ECO:0000313" key="2">
    <source>
        <dbReference type="EMBL" id="KOC64844.1"/>
    </source>
</evidence>
<evidence type="ECO:0000313" key="3">
    <source>
        <dbReference type="Proteomes" id="UP000053825"/>
    </source>
</evidence>
<protein>
    <submittedName>
        <fullName evidence="2">Protein fantom</fullName>
    </submittedName>
</protein>
<feature type="compositionally biased region" description="Polar residues" evidence="1">
    <location>
        <begin position="125"/>
        <end position="144"/>
    </location>
</feature>
<organism evidence="2 3">
    <name type="scientific">Habropoda laboriosa</name>
    <dbReference type="NCBI Taxonomy" id="597456"/>
    <lineage>
        <taxon>Eukaryota</taxon>
        <taxon>Metazoa</taxon>
        <taxon>Ecdysozoa</taxon>
        <taxon>Arthropoda</taxon>
        <taxon>Hexapoda</taxon>
        <taxon>Insecta</taxon>
        <taxon>Pterygota</taxon>
        <taxon>Neoptera</taxon>
        <taxon>Endopterygota</taxon>
        <taxon>Hymenoptera</taxon>
        <taxon>Apocrita</taxon>
        <taxon>Aculeata</taxon>
        <taxon>Apoidea</taxon>
        <taxon>Anthophila</taxon>
        <taxon>Apidae</taxon>
        <taxon>Habropoda</taxon>
    </lineage>
</organism>
<feature type="compositionally biased region" description="Polar residues" evidence="1">
    <location>
        <begin position="469"/>
        <end position="492"/>
    </location>
</feature>
<dbReference type="PANTHER" id="PTHR14240:SF1">
    <property type="entry name" value="PROTEIN FANTOM-RELATED"/>
    <property type="match status" value="1"/>
</dbReference>